<keyword evidence="2" id="KW-1185">Reference proteome</keyword>
<comment type="caution">
    <text evidence="1">The sequence shown here is derived from an EMBL/GenBank/DDBJ whole genome shotgun (WGS) entry which is preliminary data.</text>
</comment>
<sequence length="67" mass="7217">MKLLGVPAQNVPVMQKTVGNLDSAKSFEIIHRTITAFLGFGLRQASPSPLEEVTSQYPEVSVFARGG</sequence>
<dbReference type="GeneID" id="81592102"/>
<evidence type="ECO:0000313" key="1">
    <source>
        <dbReference type="EMBL" id="KAJ5588128.1"/>
    </source>
</evidence>
<dbReference type="RefSeq" id="XP_056747147.1">
    <property type="nucleotide sequence ID" value="XM_056901860.1"/>
</dbReference>
<dbReference type="AlphaFoldDB" id="A0AAD6DKK3"/>
<dbReference type="EMBL" id="JAQJAE010000006">
    <property type="protein sequence ID" value="KAJ5588128.1"/>
    <property type="molecule type" value="Genomic_DNA"/>
</dbReference>
<accession>A0AAD6DKK3</accession>
<evidence type="ECO:0000313" key="2">
    <source>
        <dbReference type="Proteomes" id="UP001213799"/>
    </source>
</evidence>
<gene>
    <name evidence="1" type="ORF">N7537_010806</name>
</gene>
<reference evidence="1" key="2">
    <citation type="submission" date="2023-01" db="EMBL/GenBank/DDBJ databases">
        <authorList>
            <person name="Petersen C."/>
        </authorList>
    </citation>
    <scope>NUCLEOTIDE SEQUENCE</scope>
    <source>
        <strain evidence="1">IBT 12815</strain>
    </source>
</reference>
<dbReference type="Proteomes" id="UP001213799">
    <property type="component" value="Unassembled WGS sequence"/>
</dbReference>
<protein>
    <submittedName>
        <fullName evidence="1">Uncharacterized protein</fullName>
    </submittedName>
</protein>
<proteinExistence type="predicted"/>
<name>A0AAD6DKK3_9EURO</name>
<reference evidence="1" key="1">
    <citation type="journal article" date="2023" name="IMA Fungus">
        <title>Comparative genomic study of the Penicillium genus elucidates a diverse pangenome and 15 lateral gene transfer events.</title>
        <authorList>
            <person name="Petersen C."/>
            <person name="Sorensen T."/>
            <person name="Nielsen M.R."/>
            <person name="Sondergaard T.E."/>
            <person name="Sorensen J.L."/>
            <person name="Fitzpatrick D.A."/>
            <person name="Frisvad J.C."/>
            <person name="Nielsen K.L."/>
        </authorList>
    </citation>
    <scope>NUCLEOTIDE SEQUENCE</scope>
    <source>
        <strain evidence="1">IBT 12815</strain>
    </source>
</reference>
<organism evidence="1 2">
    <name type="scientific">Penicillium hordei</name>
    <dbReference type="NCBI Taxonomy" id="40994"/>
    <lineage>
        <taxon>Eukaryota</taxon>
        <taxon>Fungi</taxon>
        <taxon>Dikarya</taxon>
        <taxon>Ascomycota</taxon>
        <taxon>Pezizomycotina</taxon>
        <taxon>Eurotiomycetes</taxon>
        <taxon>Eurotiomycetidae</taxon>
        <taxon>Eurotiales</taxon>
        <taxon>Aspergillaceae</taxon>
        <taxon>Penicillium</taxon>
    </lineage>
</organism>